<feature type="compositionally biased region" description="Basic and acidic residues" evidence="7">
    <location>
        <begin position="64"/>
        <end position="77"/>
    </location>
</feature>
<evidence type="ECO:0000256" key="2">
    <source>
        <dbReference type="ARBA" id="ARBA00022670"/>
    </source>
</evidence>
<dbReference type="EC" id="3.4.21.-" evidence="6"/>
<evidence type="ECO:0000313" key="9">
    <source>
        <dbReference type="EMBL" id="MBM7714672.1"/>
    </source>
</evidence>
<evidence type="ECO:0000256" key="1">
    <source>
        <dbReference type="ARBA" id="ARBA00008764"/>
    </source>
</evidence>
<dbReference type="InterPro" id="IPR050966">
    <property type="entry name" value="Glutamyl_endopeptidase"/>
</dbReference>
<keyword evidence="10" id="KW-1185">Reference proteome</keyword>
<comment type="similarity">
    <text evidence="1 6">Belongs to the peptidase S1B family.</text>
</comment>
<evidence type="ECO:0000256" key="7">
    <source>
        <dbReference type="SAM" id="MobiDB-lite"/>
    </source>
</evidence>
<name>A0ABS2R4W4_9BACI</name>
<keyword evidence="5 6" id="KW-0720">Serine protease</keyword>
<proteinExistence type="inferred from homology"/>
<feature type="signal peptide" evidence="6">
    <location>
        <begin position="1"/>
        <end position="25"/>
    </location>
</feature>
<reference evidence="9 10" key="1">
    <citation type="submission" date="2021-01" db="EMBL/GenBank/DDBJ databases">
        <title>Genomic Encyclopedia of Type Strains, Phase IV (KMG-IV): sequencing the most valuable type-strain genomes for metagenomic binning, comparative biology and taxonomic classification.</title>
        <authorList>
            <person name="Goeker M."/>
        </authorList>
    </citation>
    <scope>NUCLEOTIDE SEQUENCE [LARGE SCALE GENOMIC DNA]</scope>
    <source>
        <strain evidence="9 10">DSM 105453</strain>
    </source>
</reference>
<dbReference type="InterPro" id="IPR008256">
    <property type="entry name" value="Peptidase_S1B"/>
</dbReference>
<feature type="chain" id="PRO_5045009628" description="Serine protease" evidence="6">
    <location>
        <begin position="26"/>
        <end position="338"/>
    </location>
</feature>
<evidence type="ECO:0000256" key="4">
    <source>
        <dbReference type="ARBA" id="ARBA00022801"/>
    </source>
</evidence>
<evidence type="ECO:0000256" key="6">
    <source>
        <dbReference type="RuleBase" id="RU004296"/>
    </source>
</evidence>
<evidence type="ECO:0000256" key="3">
    <source>
        <dbReference type="ARBA" id="ARBA00022729"/>
    </source>
</evidence>
<dbReference type="Gene3D" id="2.40.10.10">
    <property type="entry name" value="Trypsin-like serine proteases"/>
    <property type="match status" value="2"/>
</dbReference>
<dbReference type="RefSeq" id="WP_077112662.1">
    <property type="nucleotide sequence ID" value="NZ_JAFBFH010000008.1"/>
</dbReference>
<dbReference type="InterPro" id="IPR018114">
    <property type="entry name" value="TRYPSIN_HIS"/>
</dbReference>
<keyword evidence="3 6" id="KW-0732">Signal</keyword>
<dbReference type="PANTHER" id="PTHR15462">
    <property type="entry name" value="SERINE PROTEASE"/>
    <property type="match status" value="1"/>
</dbReference>
<evidence type="ECO:0000313" key="10">
    <source>
        <dbReference type="Proteomes" id="UP000823485"/>
    </source>
</evidence>
<feature type="compositionally biased region" description="Polar residues" evidence="7">
    <location>
        <begin position="102"/>
        <end position="118"/>
    </location>
</feature>
<dbReference type="Proteomes" id="UP000823485">
    <property type="component" value="Unassembled WGS sequence"/>
</dbReference>
<dbReference type="InterPro" id="IPR043504">
    <property type="entry name" value="Peptidase_S1_PA_chymotrypsin"/>
</dbReference>
<dbReference type="SUPFAM" id="SSF50494">
    <property type="entry name" value="Trypsin-like serine proteases"/>
    <property type="match status" value="1"/>
</dbReference>
<protein>
    <recommendedName>
        <fullName evidence="6">Serine protease</fullName>
        <ecNumber evidence="6">3.4.21.-</ecNumber>
    </recommendedName>
</protein>
<dbReference type="Pfam" id="PF00089">
    <property type="entry name" value="Trypsin"/>
    <property type="match status" value="1"/>
</dbReference>
<sequence>MKKPLYLVLCMLLFAYFVGPMESFAASSQQENTNEVYDRFDLPKLDKDKIPALEDRYKKDIQKLPKQKNIDSDELKQLESSNHKTTSVSSQGNILEEPNAPELNSSVESTSPDVTSLDVSPLSADNRVRVTNTTISPYNAMAQITFRDSSGSWYVCSGSFINETTVLTAAHCVYDSYNDEFFSYWAVSPGQNGTELPYDGMASTTAYAPLGWMSSNPPDPSSVYFKDVQYDYAVIKVNSSHSPKLSLSQNAGVNDPIISHGYPADKGTGTGYYYLYKSSGKINNISQNAIIHSSSVTGGMSGGSILKSNSIISVNSTASWGPKFGPSEIYQIYQWMSL</sequence>
<evidence type="ECO:0000259" key="8">
    <source>
        <dbReference type="Pfam" id="PF00089"/>
    </source>
</evidence>
<feature type="region of interest" description="Disordered" evidence="7">
    <location>
        <begin position="64"/>
        <end position="119"/>
    </location>
</feature>
<accession>A0ABS2R4W4</accession>
<dbReference type="PRINTS" id="PR00839">
    <property type="entry name" value="V8PROTEASE"/>
</dbReference>
<feature type="compositionally biased region" description="Polar residues" evidence="7">
    <location>
        <begin position="78"/>
        <end position="93"/>
    </location>
</feature>
<comment type="caution">
    <text evidence="9">The sequence shown here is derived from an EMBL/GenBank/DDBJ whole genome shotgun (WGS) entry which is preliminary data.</text>
</comment>
<feature type="domain" description="Peptidase S1" evidence="8">
    <location>
        <begin position="137"/>
        <end position="323"/>
    </location>
</feature>
<dbReference type="EMBL" id="JAFBFH010000008">
    <property type="protein sequence ID" value="MBM7714672.1"/>
    <property type="molecule type" value="Genomic_DNA"/>
</dbReference>
<gene>
    <name evidence="9" type="ORF">JOC94_001644</name>
</gene>
<keyword evidence="4 6" id="KW-0378">Hydrolase</keyword>
<dbReference type="InterPro" id="IPR009003">
    <property type="entry name" value="Peptidase_S1_PA"/>
</dbReference>
<evidence type="ECO:0000256" key="5">
    <source>
        <dbReference type="ARBA" id="ARBA00022825"/>
    </source>
</evidence>
<organism evidence="9 10">
    <name type="scientific">Siminovitchia thermophila</name>
    <dbReference type="NCBI Taxonomy" id="1245522"/>
    <lineage>
        <taxon>Bacteria</taxon>
        <taxon>Bacillati</taxon>
        <taxon>Bacillota</taxon>
        <taxon>Bacilli</taxon>
        <taxon>Bacillales</taxon>
        <taxon>Bacillaceae</taxon>
        <taxon>Siminovitchia</taxon>
    </lineage>
</organism>
<dbReference type="PROSITE" id="PS00134">
    <property type="entry name" value="TRYPSIN_HIS"/>
    <property type="match status" value="1"/>
</dbReference>
<dbReference type="InterPro" id="IPR001254">
    <property type="entry name" value="Trypsin_dom"/>
</dbReference>
<dbReference type="PANTHER" id="PTHR15462:SF8">
    <property type="entry name" value="SERINE PROTEASE"/>
    <property type="match status" value="1"/>
</dbReference>
<keyword evidence="2 6" id="KW-0645">Protease</keyword>